<dbReference type="InterPro" id="IPR013149">
    <property type="entry name" value="ADH-like_C"/>
</dbReference>
<evidence type="ECO:0000256" key="5">
    <source>
        <dbReference type="RuleBase" id="RU361277"/>
    </source>
</evidence>
<organism evidence="7 8">
    <name type="scientific">Fodinicurvata halophila</name>
    <dbReference type="NCBI Taxonomy" id="1419723"/>
    <lineage>
        <taxon>Bacteria</taxon>
        <taxon>Pseudomonadati</taxon>
        <taxon>Pseudomonadota</taxon>
        <taxon>Alphaproteobacteria</taxon>
        <taxon>Rhodospirillales</taxon>
        <taxon>Rhodovibrionaceae</taxon>
        <taxon>Fodinicurvata</taxon>
    </lineage>
</organism>
<dbReference type="Proteomes" id="UP001595799">
    <property type="component" value="Unassembled WGS sequence"/>
</dbReference>
<comment type="caution">
    <text evidence="7">The sequence shown here is derived from an EMBL/GenBank/DDBJ whole genome shotgun (WGS) entry which is preliminary data.</text>
</comment>
<dbReference type="InterPro" id="IPR020843">
    <property type="entry name" value="ER"/>
</dbReference>
<evidence type="ECO:0000256" key="4">
    <source>
        <dbReference type="ARBA" id="ARBA00023027"/>
    </source>
</evidence>
<dbReference type="SUPFAM" id="SSF50129">
    <property type="entry name" value="GroES-like"/>
    <property type="match status" value="2"/>
</dbReference>
<keyword evidence="1 5" id="KW-0479">Metal-binding</keyword>
<keyword evidence="3" id="KW-0560">Oxidoreductase</keyword>
<reference evidence="8" key="1">
    <citation type="journal article" date="2019" name="Int. J. Syst. Evol. Microbiol.">
        <title>The Global Catalogue of Microorganisms (GCM) 10K type strain sequencing project: providing services to taxonomists for standard genome sequencing and annotation.</title>
        <authorList>
            <consortium name="The Broad Institute Genomics Platform"/>
            <consortium name="The Broad Institute Genome Sequencing Center for Infectious Disease"/>
            <person name="Wu L."/>
            <person name="Ma J."/>
        </authorList>
    </citation>
    <scope>NUCLEOTIDE SEQUENCE [LARGE SCALE GENOMIC DNA]</scope>
    <source>
        <strain evidence="8">CECT 8472</strain>
    </source>
</reference>
<dbReference type="PANTHER" id="PTHR43880:SF12">
    <property type="entry name" value="ALCOHOL DEHYDROGENASE CLASS-3"/>
    <property type="match status" value="1"/>
</dbReference>
<evidence type="ECO:0000259" key="6">
    <source>
        <dbReference type="SMART" id="SM00829"/>
    </source>
</evidence>
<keyword evidence="2 5" id="KW-0862">Zinc</keyword>
<keyword evidence="8" id="KW-1185">Reference proteome</keyword>
<dbReference type="RefSeq" id="WP_382423802.1">
    <property type="nucleotide sequence ID" value="NZ_JBHSCW010000016.1"/>
</dbReference>
<dbReference type="SUPFAM" id="SSF51735">
    <property type="entry name" value="NAD(P)-binding Rossmann-fold domains"/>
    <property type="match status" value="1"/>
</dbReference>
<keyword evidence="4" id="KW-0520">NAD</keyword>
<comment type="cofactor">
    <cofactor evidence="5">
        <name>Zn(2+)</name>
        <dbReference type="ChEBI" id="CHEBI:29105"/>
    </cofactor>
</comment>
<dbReference type="Pfam" id="PF00107">
    <property type="entry name" value="ADH_zinc_N"/>
    <property type="match status" value="1"/>
</dbReference>
<dbReference type="InterPro" id="IPR011032">
    <property type="entry name" value="GroES-like_sf"/>
</dbReference>
<evidence type="ECO:0000256" key="3">
    <source>
        <dbReference type="ARBA" id="ARBA00023002"/>
    </source>
</evidence>
<protein>
    <submittedName>
        <fullName evidence="7">Zinc-binding dehydrogenase</fullName>
    </submittedName>
</protein>
<dbReference type="PANTHER" id="PTHR43880">
    <property type="entry name" value="ALCOHOL DEHYDROGENASE"/>
    <property type="match status" value="1"/>
</dbReference>
<dbReference type="Gene3D" id="3.90.180.10">
    <property type="entry name" value="Medium-chain alcohol dehydrogenases, catalytic domain"/>
    <property type="match status" value="1"/>
</dbReference>
<dbReference type="InterPro" id="IPR002328">
    <property type="entry name" value="ADH_Zn_CS"/>
</dbReference>
<comment type="similarity">
    <text evidence="5">Belongs to the zinc-containing alcohol dehydrogenase family.</text>
</comment>
<dbReference type="InterPro" id="IPR036291">
    <property type="entry name" value="NAD(P)-bd_dom_sf"/>
</dbReference>
<evidence type="ECO:0000313" key="8">
    <source>
        <dbReference type="Proteomes" id="UP001595799"/>
    </source>
</evidence>
<evidence type="ECO:0000313" key="7">
    <source>
        <dbReference type="EMBL" id="MFC4353426.1"/>
    </source>
</evidence>
<name>A0ABV8URT0_9PROT</name>
<sequence>MTVTCKAAVLRSIGLPEPYAESRPLAIEEITLDPPGPTEVLVKVMGAGLCHSDLSVINGKRGRDVPMVMGHEGAGEVVEVGSAVTDIGTGDHVAFQFSVSCGRCRSCLSGRPNICDAAPAARSKGELISGGRRIRDAEGNRLRHQAGVSCFAEYAVVHRGSVVVIDDDLPMTEAAVFGCAVMTGVGAVINTARVSPGESVAIFGLGGVGLSGVMGAKVSGAETIIAVDLEATKLERARILGATHCFDARDPELVEKIKELTSGGVDHAIELAGAVPAMKSAYAVTARGGRVVTAGLSPIGAEFAFEHGELVSNEKSICGSYMGSCVPVRDIPRFIKLYRSGALPVDQLLDGVIGLEDINEGFDRLASGHALRQILAPNG</sequence>
<dbReference type="Pfam" id="PF08240">
    <property type="entry name" value="ADH_N"/>
    <property type="match status" value="1"/>
</dbReference>
<dbReference type="PROSITE" id="PS00059">
    <property type="entry name" value="ADH_ZINC"/>
    <property type="match status" value="1"/>
</dbReference>
<dbReference type="Gene3D" id="3.40.50.720">
    <property type="entry name" value="NAD(P)-binding Rossmann-like Domain"/>
    <property type="match status" value="1"/>
</dbReference>
<evidence type="ECO:0000256" key="2">
    <source>
        <dbReference type="ARBA" id="ARBA00022833"/>
    </source>
</evidence>
<feature type="domain" description="Enoyl reductase (ER)" evidence="6">
    <location>
        <begin position="20"/>
        <end position="375"/>
    </location>
</feature>
<dbReference type="SMART" id="SM00829">
    <property type="entry name" value="PKS_ER"/>
    <property type="match status" value="1"/>
</dbReference>
<dbReference type="InterPro" id="IPR013154">
    <property type="entry name" value="ADH-like_N"/>
</dbReference>
<evidence type="ECO:0000256" key="1">
    <source>
        <dbReference type="ARBA" id="ARBA00022723"/>
    </source>
</evidence>
<dbReference type="EMBL" id="JBHSCW010000016">
    <property type="protein sequence ID" value="MFC4353426.1"/>
    <property type="molecule type" value="Genomic_DNA"/>
</dbReference>
<gene>
    <name evidence="7" type="ORF">ACFOW6_17930</name>
</gene>
<proteinExistence type="inferred from homology"/>
<accession>A0ABV8URT0</accession>